<dbReference type="InterPro" id="IPR058031">
    <property type="entry name" value="AAA_lid_NorR"/>
</dbReference>
<dbReference type="Proteomes" id="UP000077317">
    <property type="component" value="Chromosome"/>
</dbReference>
<reference evidence="7" key="2">
    <citation type="submission" date="2016-03" db="EMBL/GenBank/DDBJ databases">
        <title>Streptococcus antelopensis sp. nov., isolated from the feces of the Tibetan antelope (Pantholops hodgsonii) in Hoh Xil National Nature Reserve, Qinghai, China.</title>
        <authorList>
            <person name="Bai X."/>
        </authorList>
    </citation>
    <scope>NUCLEOTIDE SEQUENCE [LARGE SCALE GENOMIC DNA]</scope>
    <source>
        <strain evidence="7">TA 26</strain>
    </source>
</reference>
<dbReference type="GO" id="GO:0043565">
    <property type="term" value="F:sequence-specific DNA binding"/>
    <property type="evidence" value="ECO:0007669"/>
    <property type="project" value="InterPro"/>
</dbReference>
<dbReference type="Pfam" id="PF25601">
    <property type="entry name" value="AAA_lid_14"/>
    <property type="match status" value="1"/>
</dbReference>
<evidence type="ECO:0000256" key="1">
    <source>
        <dbReference type="ARBA" id="ARBA00022741"/>
    </source>
</evidence>
<dbReference type="InterPro" id="IPR002078">
    <property type="entry name" value="Sigma_54_int"/>
</dbReference>
<dbReference type="Pfam" id="PF06506">
    <property type="entry name" value="PrpR_N"/>
    <property type="match status" value="1"/>
</dbReference>
<protein>
    <recommendedName>
        <fullName evidence="5">Sigma-54 factor interaction domain-containing protein</fullName>
    </recommendedName>
</protein>
<evidence type="ECO:0000313" key="7">
    <source>
        <dbReference type="Proteomes" id="UP000077317"/>
    </source>
</evidence>
<dbReference type="PRINTS" id="PR01590">
    <property type="entry name" value="HTHFIS"/>
</dbReference>
<name>A0A172Q6A1_9STRE</name>
<dbReference type="Gene3D" id="1.10.8.60">
    <property type="match status" value="1"/>
</dbReference>
<proteinExistence type="predicted"/>
<dbReference type="EMBL" id="CP014699">
    <property type="protein sequence ID" value="AND79023.1"/>
    <property type="molecule type" value="Genomic_DNA"/>
</dbReference>
<dbReference type="Gene3D" id="3.40.50.300">
    <property type="entry name" value="P-loop containing nucleotide triphosphate hydrolases"/>
    <property type="match status" value="1"/>
</dbReference>
<dbReference type="STRING" id="1811193.A0O21_02790"/>
<gene>
    <name evidence="6" type="ORF">A0O21_02790</name>
</gene>
<dbReference type="SUPFAM" id="SSF159800">
    <property type="entry name" value="PrpR receptor domain-like"/>
    <property type="match status" value="1"/>
</dbReference>
<reference evidence="6 7" key="1">
    <citation type="journal article" date="2016" name="Int. J. Syst. Evol. Microbiol.">
        <title>Streptococcuspantholopis sp. nov., isolated from faeces of the Tibetan antelope (Pantholops hodgsonii).</title>
        <authorList>
            <person name="Bai X."/>
            <person name="Xiong Y."/>
            <person name="Lu S."/>
            <person name="Jin D."/>
            <person name="Lai X."/>
            <person name="Yang J."/>
            <person name="Niu L."/>
            <person name="Hu S."/>
            <person name="Meng X."/>
            <person name="Pu J."/>
            <person name="Ye C."/>
            <person name="Xu J."/>
        </authorList>
    </citation>
    <scope>NUCLEOTIDE SEQUENCE [LARGE SCALE GENOMIC DNA]</scope>
    <source>
        <strain evidence="6 7">TA 26</strain>
    </source>
</reference>
<evidence type="ECO:0000256" key="2">
    <source>
        <dbReference type="ARBA" id="ARBA00022840"/>
    </source>
</evidence>
<dbReference type="InterPro" id="IPR010524">
    <property type="entry name" value="Sig_transdc_resp-reg_PrpR_N"/>
</dbReference>
<evidence type="ECO:0000256" key="3">
    <source>
        <dbReference type="ARBA" id="ARBA00023015"/>
    </source>
</evidence>
<dbReference type="PANTHER" id="PTHR32071">
    <property type="entry name" value="TRANSCRIPTIONAL REGULATORY PROTEIN"/>
    <property type="match status" value="1"/>
</dbReference>
<accession>A0A172Q6A1</accession>
<dbReference type="GO" id="GO:0000156">
    <property type="term" value="F:phosphorelay response regulator activity"/>
    <property type="evidence" value="ECO:0007669"/>
    <property type="project" value="InterPro"/>
</dbReference>
<evidence type="ECO:0000256" key="4">
    <source>
        <dbReference type="ARBA" id="ARBA00023163"/>
    </source>
</evidence>
<organism evidence="6 7">
    <name type="scientific">Streptococcus pantholopis</name>
    <dbReference type="NCBI Taxonomy" id="1811193"/>
    <lineage>
        <taxon>Bacteria</taxon>
        <taxon>Bacillati</taxon>
        <taxon>Bacillota</taxon>
        <taxon>Bacilli</taxon>
        <taxon>Lactobacillales</taxon>
        <taxon>Streptococcaceae</taxon>
        <taxon>Streptococcus</taxon>
    </lineage>
</organism>
<dbReference type="Pfam" id="PF02954">
    <property type="entry name" value="HTH_8"/>
    <property type="match status" value="1"/>
</dbReference>
<dbReference type="KEGG" id="spat:A0O21_02790"/>
<dbReference type="Gene3D" id="3.40.50.10660">
    <property type="entry name" value="PrpR receptor domain-like"/>
    <property type="match status" value="1"/>
</dbReference>
<keyword evidence="7" id="KW-1185">Reference proteome</keyword>
<dbReference type="InterPro" id="IPR009057">
    <property type="entry name" value="Homeodomain-like_sf"/>
</dbReference>
<dbReference type="Gene3D" id="1.10.10.60">
    <property type="entry name" value="Homeodomain-like"/>
    <property type="match status" value="1"/>
</dbReference>
<keyword evidence="2" id="KW-0067">ATP-binding</keyword>
<dbReference type="Gene3D" id="3.40.50.2300">
    <property type="match status" value="1"/>
</dbReference>
<dbReference type="RefSeq" id="WP_067060895.1">
    <property type="nucleotide sequence ID" value="NZ_CP014699.1"/>
</dbReference>
<keyword evidence="3" id="KW-0805">Transcription regulation</keyword>
<feature type="domain" description="Sigma-54 factor interaction" evidence="5">
    <location>
        <begin position="305"/>
        <end position="510"/>
    </location>
</feature>
<sequence>MPKFKLLGIAPYEELKHAMETVSKEFTDLEIDVFTADLLQGKELAQKLYPEDYDAVISRGGTAHLIRDTVPIPVFDIAISLYDILGAIELAKNYTDHLAIVGYASITEPAHLICDILQYHIKIITLTDSADTSAILEDLKAQGYSMILCDAITNKTAIQKSLNTILVTSGTESIKHAFQQALMTLKDTQHIKKQNKLLTAYFKEQTAKALIVDDDLQTVYSNINQTLADSIRDFLRSKSKDSPSKIFYHTFNGNLYRIGMQPFKLENETYYFCDIRKSTPPIIRNSFGVQYFDKEDIEKEINSHLLFTSFIQEKSRQLIDTLTAHYSVMIIFGENGTAKTSLAYTAFLQQKQFNQHLIVINSKLIDERTWKYLLNSANGPLVEKENTLLFKNVEQLTATNLEKLLTVIDSTKLLQRNNLLFTYNTKSNDHNEYIYNRIMTHLDCGSLYSPSVRERKNELSSLLTLLLNKLNIKCNREVIGFQPQAMEALLAYDWPRNFNQLEQVLKKLILSTHHYYISEHQVLDLLRQEKRRNRSSNGSKLIESANQPSKTLFDYDKEIILAALEKNNHNQSKTAKELGISRTTLWRYLKMD</sequence>
<dbReference type="SUPFAM" id="SSF52540">
    <property type="entry name" value="P-loop containing nucleoside triphosphate hydrolases"/>
    <property type="match status" value="1"/>
</dbReference>
<dbReference type="AlphaFoldDB" id="A0A172Q6A1"/>
<dbReference type="PROSITE" id="PS50045">
    <property type="entry name" value="SIGMA54_INTERACT_4"/>
    <property type="match status" value="1"/>
</dbReference>
<dbReference type="GO" id="GO:0005524">
    <property type="term" value="F:ATP binding"/>
    <property type="evidence" value="ECO:0007669"/>
    <property type="project" value="UniProtKB-KW"/>
</dbReference>
<dbReference type="InterPro" id="IPR027417">
    <property type="entry name" value="P-loop_NTPase"/>
</dbReference>
<dbReference type="InterPro" id="IPR002197">
    <property type="entry name" value="HTH_Fis"/>
</dbReference>
<keyword evidence="1" id="KW-0547">Nucleotide-binding</keyword>
<dbReference type="GO" id="GO:0006355">
    <property type="term" value="P:regulation of DNA-templated transcription"/>
    <property type="evidence" value="ECO:0007669"/>
    <property type="project" value="InterPro"/>
</dbReference>
<evidence type="ECO:0000259" key="5">
    <source>
        <dbReference type="PROSITE" id="PS50045"/>
    </source>
</evidence>
<dbReference type="SUPFAM" id="SSF46689">
    <property type="entry name" value="Homeodomain-like"/>
    <property type="match status" value="1"/>
</dbReference>
<evidence type="ECO:0000313" key="6">
    <source>
        <dbReference type="EMBL" id="AND79023.1"/>
    </source>
</evidence>
<keyword evidence="4" id="KW-0804">Transcription</keyword>
<dbReference type="OrthoDB" id="9771372at2"/>